<proteinExistence type="predicted"/>
<evidence type="ECO:0000256" key="1">
    <source>
        <dbReference type="ARBA" id="ARBA00004141"/>
    </source>
</evidence>
<evidence type="ECO:0000313" key="7">
    <source>
        <dbReference type="Proteomes" id="UP000198480"/>
    </source>
</evidence>
<accession>A0A239B0J1</accession>
<dbReference type="RefSeq" id="WP_089237482.1">
    <property type="nucleotide sequence ID" value="NZ_FZOK01000002.1"/>
</dbReference>
<evidence type="ECO:0000256" key="4">
    <source>
        <dbReference type="ARBA" id="ARBA00023136"/>
    </source>
</evidence>
<dbReference type="GO" id="GO:0016020">
    <property type="term" value="C:membrane"/>
    <property type="evidence" value="ECO:0007669"/>
    <property type="project" value="UniProtKB-SubCell"/>
</dbReference>
<evidence type="ECO:0000256" key="5">
    <source>
        <dbReference type="SAM" id="Phobius"/>
    </source>
</evidence>
<protein>
    <submittedName>
        <fullName evidence="6">Membrane protein required for colicin V production</fullName>
    </submittedName>
</protein>
<dbReference type="InterPro" id="IPR003825">
    <property type="entry name" value="Colicin-V_CvpA"/>
</dbReference>
<keyword evidence="2 5" id="KW-0812">Transmembrane</keyword>
<organism evidence="6 7">
    <name type="scientific">Belliella buryatensis</name>
    <dbReference type="NCBI Taxonomy" id="1500549"/>
    <lineage>
        <taxon>Bacteria</taxon>
        <taxon>Pseudomonadati</taxon>
        <taxon>Bacteroidota</taxon>
        <taxon>Cytophagia</taxon>
        <taxon>Cytophagales</taxon>
        <taxon>Cyclobacteriaceae</taxon>
        <taxon>Belliella</taxon>
    </lineage>
</organism>
<feature type="transmembrane region" description="Helical" evidence="5">
    <location>
        <begin position="65"/>
        <end position="86"/>
    </location>
</feature>
<evidence type="ECO:0000256" key="3">
    <source>
        <dbReference type="ARBA" id="ARBA00022989"/>
    </source>
</evidence>
<keyword evidence="4 5" id="KW-0472">Membrane</keyword>
<dbReference type="GO" id="GO:0009403">
    <property type="term" value="P:toxin biosynthetic process"/>
    <property type="evidence" value="ECO:0007669"/>
    <property type="project" value="InterPro"/>
</dbReference>
<name>A0A239B0J1_9BACT</name>
<dbReference type="PANTHER" id="PTHR37306:SF1">
    <property type="entry name" value="COLICIN V PRODUCTION PROTEIN"/>
    <property type="match status" value="1"/>
</dbReference>
<gene>
    <name evidence="6" type="ORF">SAMN06295967_10211</name>
</gene>
<dbReference type="OrthoDB" id="9799585at2"/>
<evidence type="ECO:0000313" key="6">
    <source>
        <dbReference type="EMBL" id="SNS00784.1"/>
    </source>
</evidence>
<dbReference type="PANTHER" id="PTHR37306">
    <property type="entry name" value="COLICIN V PRODUCTION PROTEIN"/>
    <property type="match status" value="1"/>
</dbReference>
<keyword evidence="3 5" id="KW-1133">Transmembrane helix</keyword>
<dbReference type="AlphaFoldDB" id="A0A239B0J1"/>
<feature type="transmembrane region" description="Helical" evidence="5">
    <location>
        <begin position="98"/>
        <end position="122"/>
    </location>
</feature>
<reference evidence="7" key="1">
    <citation type="submission" date="2017-06" db="EMBL/GenBank/DDBJ databases">
        <authorList>
            <person name="Varghese N."/>
            <person name="Submissions S."/>
        </authorList>
    </citation>
    <scope>NUCLEOTIDE SEQUENCE [LARGE SCALE GENOMIC DNA]</scope>
    <source>
        <strain evidence="7">5C</strain>
    </source>
</reference>
<dbReference type="Pfam" id="PF02674">
    <property type="entry name" value="Colicin_V"/>
    <property type="match status" value="1"/>
</dbReference>
<evidence type="ECO:0000256" key="2">
    <source>
        <dbReference type="ARBA" id="ARBA00022692"/>
    </source>
</evidence>
<dbReference type="Proteomes" id="UP000198480">
    <property type="component" value="Unassembled WGS sequence"/>
</dbReference>
<keyword evidence="7" id="KW-1185">Reference proteome</keyword>
<feature type="transmembrane region" description="Helical" evidence="5">
    <location>
        <begin position="24"/>
        <end position="45"/>
    </location>
</feature>
<sequence length="181" mass="19982">MAILDIIILAILTIGTYSGYKQGLFIGIISIVAFFLAILLAFQLMDWGAELLANKVENLTFMLPFVAFLIIFLIVIISIRSLAYLVKKTIDLTMLGSMDNVAGAILGILKTGFILSLLLWVANSFEFELSETWISESKVYPFLQPIAPFTINILDAYTPIVKEAVESIQKLVNTAKDAALD</sequence>
<dbReference type="EMBL" id="FZOK01000002">
    <property type="protein sequence ID" value="SNS00784.1"/>
    <property type="molecule type" value="Genomic_DNA"/>
</dbReference>
<comment type="subcellular location">
    <subcellularLocation>
        <location evidence="1">Membrane</location>
        <topology evidence="1">Multi-pass membrane protein</topology>
    </subcellularLocation>
</comment>